<feature type="non-terminal residue" evidence="8">
    <location>
        <position position="109"/>
    </location>
</feature>
<evidence type="ECO:0000256" key="6">
    <source>
        <dbReference type="ARBA" id="ARBA00023136"/>
    </source>
</evidence>
<keyword evidence="3" id="KW-1003">Cell membrane</keyword>
<dbReference type="InterPro" id="IPR051393">
    <property type="entry name" value="ABC_transporter_permease"/>
</dbReference>
<dbReference type="AlphaFoldDB" id="A0A382JXQ2"/>
<accession>A0A382JXQ2</accession>
<organism evidence="8">
    <name type="scientific">marine metagenome</name>
    <dbReference type="NCBI Taxonomy" id="408172"/>
    <lineage>
        <taxon>unclassified sequences</taxon>
        <taxon>metagenomes</taxon>
        <taxon>ecological metagenomes</taxon>
    </lineage>
</organism>
<dbReference type="Gene3D" id="1.10.3720.10">
    <property type="entry name" value="MetI-like"/>
    <property type="match status" value="1"/>
</dbReference>
<evidence type="ECO:0000256" key="2">
    <source>
        <dbReference type="ARBA" id="ARBA00022448"/>
    </source>
</evidence>
<proteinExistence type="predicted"/>
<gene>
    <name evidence="8" type="ORF">METZ01_LOCUS269542</name>
</gene>
<dbReference type="PANTHER" id="PTHR30193:SF44">
    <property type="entry name" value="LACTOSE TRANSPORT SYSTEM PERMEASE PROTEIN LACF"/>
    <property type="match status" value="1"/>
</dbReference>
<dbReference type="PANTHER" id="PTHR30193">
    <property type="entry name" value="ABC TRANSPORTER PERMEASE PROTEIN"/>
    <property type="match status" value="1"/>
</dbReference>
<evidence type="ECO:0000256" key="4">
    <source>
        <dbReference type="ARBA" id="ARBA00022692"/>
    </source>
</evidence>
<keyword evidence="6 7" id="KW-0472">Membrane</keyword>
<evidence type="ECO:0000256" key="3">
    <source>
        <dbReference type="ARBA" id="ARBA00022475"/>
    </source>
</evidence>
<sequence length="109" mass="12643">VHGRYAPFFFVGPGLLLLGIFFAYPLLDTLWLSLHRYNIFTAPVFVGFDNFRRAWGDELFWRVLANTLLYAAIVVPALVVLSFFMALLLDNPLRLIKIFRTLYYIPVIT</sequence>
<protein>
    <recommendedName>
        <fullName evidence="9">ABC transmembrane type-1 domain-containing protein</fullName>
    </recommendedName>
</protein>
<evidence type="ECO:0008006" key="9">
    <source>
        <dbReference type="Google" id="ProtNLM"/>
    </source>
</evidence>
<feature type="transmembrane region" description="Helical" evidence="7">
    <location>
        <begin position="7"/>
        <end position="27"/>
    </location>
</feature>
<comment type="subcellular location">
    <subcellularLocation>
        <location evidence="1">Cell membrane</location>
        <topology evidence="1">Multi-pass membrane protein</topology>
    </subcellularLocation>
</comment>
<dbReference type="EMBL" id="UINC01076994">
    <property type="protein sequence ID" value="SVC16688.1"/>
    <property type="molecule type" value="Genomic_DNA"/>
</dbReference>
<feature type="non-terminal residue" evidence="8">
    <location>
        <position position="1"/>
    </location>
</feature>
<keyword evidence="5 7" id="KW-1133">Transmembrane helix</keyword>
<name>A0A382JXQ2_9ZZZZ</name>
<evidence type="ECO:0000256" key="1">
    <source>
        <dbReference type="ARBA" id="ARBA00004651"/>
    </source>
</evidence>
<reference evidence="8" key="1">
    <citation type="submission" date="2018-05" db="EMBL/GenBank/DDBJ databases">
        <authorList>
            <person name="Lanie J.A."/>
            <person name="Ng W.-L."/>
            <person name="Kazmierczak K.M."/>
            <person name="Andrzejewski T.M."/>
            <person name="Davidsen T.M."/>
            <person name="Wayne K.J."/>
            <person name="Tettelin H."/>
            <person name="Glass J.I."/>
            <person name="Rusch D."/>
            <person name="Podicherti R."/>
            <person name="Tsui H.-C.T."/>
            <person name="Winkler M.E."/>
        </authorList>
    </citation>
    <scope>NUCLEOTIDE SEQUENCE</scope>
</reference>
<dbReference type="InterPro" id="IPR035906">
    <property type="entry name" value="MetI-like_sf"/>
</dbReference>
<keyword evidence="2" id="KW-0813">Transport</keyword>
<keyword evidence="4 7" id="KW-0812">Transmembrane</keyword>
<feature type="transmembrane region" description="Helical" evidence="7">
    <location>
        <begin position="68"/>
        <end position="89"/>
    </location>
</feature>
<evidence type="ECO:0000256" key="7">
    <source>
        <dbReference type="SAM" id="Phobius"/>
    </source>
</evidence>
<evidence type="ECO:0000256" key="5">
    <source>
        <dbReference type="ARBA" id="ARBA00022989"/>
    </source>
</evidence>
<evidence type="ECO:0000313" key="8">
    <source>
        <dbReference type="EMBL" id="SVC16688.1"/>
    </source>
</evidence>
<dbReference type="GO" id="GO:0005886">
    <property type="term" value="C:plasma membrane"/>
    <property type="evidence" value="ECO:0007669"/>
    <property type="project" value="UniProtKB-SubCell"/>
</dbReference>
<dbReference type="SUPFAM" id="SSF161098">
    <property type="entry name" value="MetI-like"/>
    <property type="match status" value="1"/>
</dbReference>